<gene>
    <name evidence="2" type="ORF">ACFFLM_26685</name>
</gene>
<sequence length="412" mass="42787">MKILNSLKLSGAMLGLTVLLTACPGVTPPATTFDLTVALTGVTSAPITVTNTTTGAELFKGTLDASKTFTGLTANDALKVEGGAVNGYTAPAAQTVTLDASKTVTLAYIKVTPAPDVTAPQLALSATPTTITGSGTVQLTATASDNVGVTKVSFYQGNTLLSEDATVPYEATDNVPAQAMTGKRTYRAVAIDAAGNATEKTAEVTTQPVPAASLPNLEVRFSRGGQSNFPDSTGVGRKVRFALSRYPDLYVVLTEGVVGADYKLTLAEIPLSKLTPLLYTLTPPAPCQGNYSVSDPELKVIDSTGFSVEASGLSDTGSLGLYVSNPDGSTPPPAPRLAGFYPNSFWYADRAATVTGTVDCSNTPSKSAYVFELNLNKGWNLVQQSYRYEASTQTAIIGHKTLAADSVILAPF</sequence>
<dbReference type="PROSITE" id="PS51257">
    <property type="entry name" value="PROKAR_LIPOPROTEIN"/>
    <property type="match status" value="1"/>
</dbReference>
<dbReference type="EMBL" id="JBHLYR010000105">
    <property type="protein sequence ID" value="MFB9995523.1"/>
    <property type="molecule type" value="Genomic_DNA"/>
</dbReference>
<dbReference type="Proteomes" id="UP001589733">
    <property type="component" value="Unassembled WGS sequence"/>
</dbReference>
<protein>
    <submittedName>
        <fullName evidence="2">Ig-like domain-containing protein</fullName>
    </submittedName>
</protein>
<feature type="signal peptide" evidence="1">
    <location>
        <begin position="1"/>
        <end position="24"/>
    </location>
</feature>
<dbReference type="InterPro" id="IPR013783">
    <property type="entry name" value="Ig-like_fold"/>
</dbReference>
<dbReference type="Pfam" id="PF17957">
    <property type="entry name" value="Big_7"/>
    <property type="match status" value="1"/>
</dbReference>
<dbReference type="Gene3D" id="2.60.40.10">
    <property type="entry name" value="Immunoglobulins"/>
    <property type="match status" value="1"/>
</dbReference>
<comment type="caution">
    <text evidence="2">The sequence shown here is derived from an EMBL/GenBank/DDBJ whole genome shotgun (WGS) entry which is preliminary data.</text>
</comment>
<keyword evidence="3" id="KW-1185">Reference proteome</keyword>
<name>A0ABV6B6Y1_9DEIO</name>
<organism evidence="2 3">
    <name type="scientific">Deinococcus oregonensis</name>
    <dbReference type="NCBI Taxonomy" id="1805970"/>
    <lineage>
        <taxon>Bacteria</taxon>
        <taxon>Thermotogati</taxon>
        <taxon>Deinococcota</taxon>
        <taxon>Deinococci</taxon>
        <taxon>Deinococcales</taxon>
        <taxon>Deinococcaceae</taxon>
        <taxon>Deinococcus</taxon>
    </lineage>
</organism>
<feature type="chain" id="PRO_5047538205" evidence="1">
    <location>
        <begin position="25"/>
        <end position="412"/>
    </location>
</feature>
<proteinExistence type="predicted"/>
<dbReference type="RefSeq" id="WP_380017546.1">
    <property type="nucleotide sequence ID" value="NZ_JBHLYR010000105.1"/>
</dbReference>
<evidence type="ECO:0000256" key="1">
    <source>
        <dbReference type="SAM" id="SignalP"/>
    </source>
</evidence>
<evidence type="ECO:0000313" key="3">
    <source>
        <dbReference type="Proteomes" id="UP001589733"/>
    </source>
</evidence>
<accession>A0ABV6B6Y1</accession>
<keyword evidence="1" id="KW-0732">Signal</keyword>
<evidence type="ECO:0000313" key="2">
    <source>
        <dbReference type="EMBL" id="MFB9995523.1"/>
    </source>
</evidence>
<reference evidence="2 3" key="1">
    <citation type="submission" date="2024-09" db="EMBL/GenBank/DDBJ databases">
        <authorList>
            <person name="Sun Q."/>
            <person name="Mori K."/>
        </authorList>
    </citation>
    <scope>NUCLEOTIDE SEQUENCE [LARGE SCALE GENOMIC DNA]</scope>
    <source>
        <strain evidence="2 3">JCM 13503</strain>
    </source>
</reference>